<evidence type="ECO:0000313" key="1">
    <source>
        <dbReference type="EMBL" id="KAA1085357.1"/>
    </source>
</evidence>
<dbReference type="EMBL" id="VDEP01000250">
    <property type="protein sequence ID" value="KAA1118454.1"/>
    <property type="molecule type" value="Genomic_DNA"/>
</dbReference>
<dbReference type="Proteomes" id="UP000325313">
    <property type="component" value="Unassembled WGS sequence"/>
</dbReference>
<dbReference type="AlphaFoldDB" id="A0A5B0R0L8"/>
<gene>
    <name evidence="1" type="ORF">PGT21_004403</name>
    <name evidence="2" type="ORF">PGTUg99_008013</name>
</gene>
<accession>A0A5B0R0L8</accession>
<comment type="caution">
    <text evidence="2">The sequence shown here is derived from an EMBL/GenBank/DDBJ whole genome shotgun (WGS) entry which is preliminary data.</text>
</comment>
<dbReference type="Proteomes" id="UP000324748">
    <property type="component" value="Unassembled WGS sequence"/>
</dbReference>
<dbReference type="EMBL" id="VSWC01000106">
    <property type="protein sequence ID" value="KAA1085357.1"/>
    <property type="molecule type" value="Genomic_DNA"/>
</dbReference>
<evidence type="ECO:0000313" key="2">
    <source>
        <dbReference type="EMBL" id="KAA1118454.1"/>
    </source>
</evidence>
<protein>
    <submittedName>
        <fullName evidence="2">Uncharacterized protein</fullName>
    </submittedName>
</protein>
<name>A0A5B0R0L8_PUCGR</name>
<sequence length="100" mass="11028">MSDLAHLACLLAKINRKAARKGYVATTRLHLKRRGPGGFSTPTYERSELYASDASSSQMIILSAHFAVNHCEALAAASRKRFSSKATFHSTMFFHLLGLE</sequence>
<evidence type="ECO:0000313" key="3">
    <source>
        <dbReference type="Proteomes" id="UP000324748"/>
    </source>
</evidence>
<evidence type="ECO:0000313" key="4">
    <source>
        <dbReference type="Proteomes" id="UP000325313"/>
    </source>
</evidence>
<keyword evidence="3" id="KW-1185">Reference proteome</keyword>
<reference evidence="3 4" key="1">
    <citation type="submission" date="2019-05" db="EMBL/GenBank/DDBJ databases">
        <title>Emergence of the Ug99 lineage of the wheat stem rust pathogen through somatic hybridization.</title>
        <authorList>
            <person name="Li F."/>
            <person name="Upadhyaya N.M."/>
            <person name="Sperschneider J."/>
            <person name="Matny O."/>
            <person name="Nguyen-Phuc H."/>
            <person name="Mago R."/>
            <person name="Raley C."/>
            <person name="Miller M.E."/>
            <person name="Silverstein K.A.T."/>
            <person name="Henningsen E."/>
            <person name="Hirsch C.D."/>
            <person name="Visser B."/>
            <person name="Pretorius Z.A."/>
            <person name="Steffenson B.J."/>
            <person name="Schwessinger B."/>
            <person name="Dodds P.N."/>
            <person name="Figueroa M."/>
        </authorList>
    </citation>
    <scope>NUCLEOTIDE SEQUENCE [LARGE SCALE GENOMIC DNA]</scope>
    <source>
        <strain evidence="1">21-0</strain>
        <strain evidence="2 4">Ug99</strain>
    </source>
</reference>
<proteinExistence type="predicted"/>
<organism evidence="2 4">
    <name type="scientific">Puccinia graminis f. sp. tritici</name>
    <dbReference type="NCBI Taxonomy" id="56615"/>
    <lineage>
        <taxon>Eukaryota</taxon>
        <taxon>Fungi</taxon>
        <taxon>Dikarya</taxon>
        <taxon>Basidiomycota</taxon>
        <taxon>Pucciniomycotina</taxon>
        <taxon>Pucciniomycetes</taxon>
        <taxon>Pucciniales</taxon>
        <taxon>Pucciniaceae</taxon>
        <taxon>Puccinia</taxon>
    </lineage>
</organism>